<dbReference type="EMBL" id="JANAVB010020491">
    <property type="protein sequence ID" value="KAJ6827051.1"/>
    <property type="molecule type" value="Genomic_DNA"/>
</dbReference>
<keyword evidence="3" id="KW-1185">Reference proteome</keyword>
<feature type="transmembrane region" description="Helical" evidence="1">
    <location>
        <begin position="131"/>
        <end position="159"/>
    </location>
</feature>
<evidence type="ECO:0000256" key="1">
    <source>
        <dbReference type="SAM" id="Phobius"/>
    </source>
</evidence>
<dbReference type="PANTHER" id="PTHR37231">
    <property type="entry name" value="EXPRESSED PROTEIN"/>
    <property type="match status" value="1"/>
</dbReference>
<gene>
    <name evidence="2" type="ORF">M6B38_370995</name>
</gene>
<feature type="transmembrane region" description="Helical" evidence="1">
    <location>
        <begin position="99"/>
        <end position="119"/>
    </location>
</feature>
<reference evidence="2" key="1">
    <citation type="journal article" date="2023" name="GigaByte">
        <title>Genome assembly of the bearded iris, Iris pallida Lam.</title>
        <authorList>
            <person name="Bruccoleri R.E."/>
            <person name="Oakeley E.J."/>
            <person name="Faust A.M.E."/>
            <person name="Altorfer M."/>
            <person name="Dessus-Babus S."/>
            <person name="Burckhardt D."/>
            <person name="Oertli M."/>
            <person name="Naumann U."/>
            <person name="Petersen F."/>
            <person name="Wong J."/>
        </authorList>
    </citation>
    <scope>NUCLEOTIDE SEQUENCE</scope>
    <source>
        <strain evidence="2">GSM-AAB239-AS_SAM_17_03QT</strain>
    </source>
</reference>
<dbReference type="PANTHER" id="PTHR37231:SF2">
    <property type="entry name" value="EXPRESSED PROTEIN"/>
    <property type="match status" value="1"/>
</dbReference>
<protein>
    <submittedName>
        <fullName evidence="2">Uncharacterized protein</fullName>
    </submittedName>
</protein>
<reference evidence="2" key="2">
    <citation type="submission" date="2023-04" db="EMBL/GenBank/DDBJ databases">
        <authorList>
            <person name="Bruccoleri R.E."/>
            <person name="Oakeley E.J."/>
            <person name="Faust A.-M."/>
            <person name="Dessus-Babus S."/>
            <person name="Altorfer M."/>
            <person name="Burckhardt D."/>
            <person name="Oertli M."/>
            <person name="Naumann U."/>
            <person name="Petersen F."/>
            <person name="Wong J."/>
        </authorList>
    </citation>
    <scope>NUCLEOTIDE SEQUENCE</scope>
    <source>
        <strain evidence="2">GSM-AAB239-AS_SAM_17_03QT</strain>
        <tissue evidence="2">Leaf</tissue>
    </source>
</reference>
<dbReference type="AlphaFoldDB" id="A0AAX6GFP7"/>
<keyword evidence="1" id="KW-1133">Transmembrane helix</keyword>
<keyword evidence="1" id="KW-0812">Transmembrane</keyword>
<name>A0AAX6GFP7_IRIPA</name>
<keyword evidence="1" id="KW-0472">Membrane</keyword>
<evidence type="ECO:0000313" key="3">
    <source>
        <dbReference type="Proteomes" id="UP001140949"/>
    </source>
</evidence>
<proteinExistence type="predicted"/>
<organism evidence="2 3">
    <name type="scientific">Iris pallida</name>
    <name type="common">Sweet iris</name>
    <dbReference type="NCBI Taxonomy" id="29817"/>
    <lineage>
        <taxon>Eukaryota</taxon>
        <taxon>Viridiplantae</taxon>
        <taxon>Streptophyta</taxon>
        <taxon>Embryophyta</taxon>
        <taxon>Tracheophyta</taxon>
        <taxon>Spermatophyta</taxon>
        <taxon>Magnoliopsida</taxon>
        <taxon>Liliopsida</taxon>
        <taxon>Asparagales</taxon>
        <taxon>Iridaceae</taxon>
        <taxon>Iridoideae</taxon>
        <taxon>Irideae</taxon>
        <taxon>Iris</taxon>
    </lineage>
</organism>
<accession>A0AAX6GFP7</accession>
<sequence length="175" mass="17999">MAALATVPSLPTLGRLLTSRILSKHDHRVSSCRSRHCVTMIKCKSETSSDADDSNSTGTTTVGLAAAIGGLVSNPVIGWSLYTLKTTGCGLPPGPGGSIGALEGVSYLVVAGIVAWSIYTKAKTGRGLPSGPYGILGAVEGLSYLTLLAILVVFGLQFFDRGYIPGPLPADQCFG</sequence>
<evidence type="ECO:0000313" key="2">
    <source>
        <dbReference type="EMBL" id="KAJ6827051.1"/>
    </source>
</evidence>
<comment type="caution">
    <text evidence="2">The sequence shown here is derived from an EMBL/GenBank/DDBJ whole genome shotgun (WGS) entry which is preliminary data.</text>
</comment>
<dbReference type="Proteomes" id="UP001140949">
    <property type="component" value="Unassembled WGS sequence"/>
</dbReference>